<gene>
    <name evidence="1" type="ORF">KI688_010290</name>
</gene>
<dbReference type="AlphaFoldDB" id="A0A9P7Y053"/>
<reference evidence="1" key="1">
    <citation type="submission" date="2021-06" db="EMBL/GenBank/DDBJ databases">
        <title>Genome Sequence of Mortierella hyaline Strain SCG-10, a Cold-Adapted, Nitrate-Reducing Fungus Isolated from Soil in Minnesota, USA.</title>
        <authorList>
            <person name="Aldossari N."/>
        </authorList>
    </citation>
    <scope>NUCLEOTIDE SEQUENCE</scope>
    <source>
        <strain evidence="1">SCG-10</strain>
    </source>
</reference>
<evidence type="ECO:0000313" key="2">
    <source>
        <dbReference type="Proteomes" id="UP000707451"/>
    </source>
</evidence>
<dbReference type="PANTHER" id="PTHR38360">
    <property type="entry name" value="OS03G0120000 PROTEIN"/>
    <property type="match status" value="1"/>
</dbReference>
<protein>
    <recommendedName>
        <fullName evidence="3">Periplasmic binding protein</fullName>
    </recommendedName>
</protein>
<comment type="caution">
    <text evidence="1">The sequence shown here is derived from an EMBL/GenBank/DDBJ whole genome shotgun (WGS) entry which is preliminary data.</text>
</comment>
<name>A0A9P7Y053_9FUNG</name>
<keyword evidence="2" id="KW-1185">Reference proteome</keyword>
<sequence length="499" mass="53000">MAIQSFPITPSTSGKSPRWTQPVSFYGQSVFSKYYAHSICVFLLLVPFLISPAAAQGQGAIGGQNCVTNYNAADNVDYFPSKISDPGSDQERVVDNAALFKVRYANNYKVVTNTAGKKDYVLYQCGTTAPAASEFANGTIFISVPVTAAAALTTTSVAFIEMLGKRSALKVVDTEGLVSSPCVQLGLEKGEIVGLEDANKTLRAEQFKGADVIFGDGFSVENGTESKTVGTSEVSDPGPLNRAEWLEFYSTFFNLEESAQKLTGSINNNYNCFKAAANAKATKPIVAWSSYVAPSSYNNNTASWTLSGADYKKILTVDAGAAFYNGTDKNTFTTSAEFLASIKDVDVIIDETFAGSDLTAFLTSYGLTTADTANYKFLANKAVFREDGLVNPNDGRDWFSGAVAMGDAVLQDVIRAVHPDALPKDVKYNWLRNIVNGEPKQVLTSSNCTATDASTPVPDRAIVCSTMKLDGSSGSAANKAVAGSALTAFVGLLAAALLF</sequence>
<dbReference type="PANTHER" id="PTHR38360:SF1">
    <property type="entry name" value="F12P19.7"/>
    <property type="match status" value="1"/>
</dbReference>
<accession>A0A9P7Y053</accession>
<dbReference type="OrthoDB" id="409848at2759"/>
<evidence type="ECO:0008006" key="3">
    <source>
        <dbReference type="Google" id="ProtNLM"/>
    </source>
</evidence>
<proteinExistence type="predicted"/>
<dbReference type="SUPFAM" id="SSF53807">
    <property type="entry name" value="Helical backbone' metal receptor"/>
    <property type="match status" value="1"/>
</dbReference>
<dbReference type="EMBL" id="JAHRHY010000005">
    <property type="protein sequence ID" value="KAG9069388.1"/>
    <property type="molecule type" value="Genomic_DNA"/>
</dbReference>
<organism evidence="1 2">
    <name type="scientific">Linnemannia hyalina</name>
    <dbReference type="NCBI Taxonomy" id="64524"/>
    <lineage>
        <taxon>Eukaryota</taxon>
        <taxon>Fungi</taxon>
        <taxon>Fungi incertae sedis</taxon>
        <taxon>Mucoromycota</taxon>
        <taxon>Mortierellomycotina</taxon>
        <taxon>Mortierellomycetes</taxon>
        <taxon>Mortierellales</taxon>
        <taxon>Mortierellaceae</taxon>
        <taxon>Linnemannia</taxon>
    </lineage>
</organism>
<evidence type="ECO:0000313" key="1">
    <source>
        <dbReference type="EMBL" id="KAG9069388.1"/>
    </source>
</evidence>
<dbReference type="Proteomes" id="UP000707451">
    <property type="component" value="Unassembled WGS sequence"/>
</dbReference>